<dbReference type="Proteomes" id="UP000252884">
    <property type="component" value="Unassembled WGS sequence"/>
</dbReference>
<name>A0A368Y8U9_9BURK</name>
<accession>A0A368Y8U9</accession>
<evidence type="ECO:0000313" key="3">
    <source>
        <dbReference type="Proteomes" id="UP000252884"/>
    </source>
</evidence>
<gene>
    <name evidence="2" type="ORF">DES41_1011299</name>
</gene>
<proteinExistence type="predicted"/>
<dbReference type="AlphaFoldDB" id="A0A368Y8U9"/>
<comment type="caution">
    <text evidence="2">The sequence shown here is derived from an EMBL/GenBank/DDBJ whole genome shotgun (WGS) entry which is preliminary data.</text>
</comment>
<feature type="region of interest" description="Disordered" evidence="1">
    <location>
        <begin position="1"/>
        <end position="20"/>
    </location>
</feature>
<keyword evidence="3" id="KW-1185">Reference proteome</keyword>
<dbReference type="EMBL" id="QPJK01000001">
    <property type="protein sequence ID" value="RCW76690.1"/>
    <property type="molecule type" value="Genomic_DNA"/>
</dbReference>
<organism evidence="2 3">
    <name type="scientific">Pseudorhodoferax soli</name>
    <dbReference type="NCBI Taxonomy" id="545864"/>
    <lineage>
        <taxon>Bacteria</taxon>
        <taxon>Pseudomonadati</taxon>
        <taxon>Pseudomonadota</taxon>
        <taxon>Betaproteobacteria</taxon>
        <taxon>Burkholderiales</taxon>
        <taxon>Comamonadaceae</taxon>
    </lineage>
</organism>
<evidence type="ECO:0000313" key="2">
    <source>
        <dbReference type="EMBL" id="RCW76690.1"/>
    </source>
</evidence>
<dbReference type="OrthoDB" id="8903297at2"/>
<evidence type="ECO:0000256" key="1">
    <source>
        <dbReference type="SAM" id="MobiDB-lite"/>
    </source>
</evidence>
<dbReference type="RefSeq" id="WP_147282803.1">
    <property type="nucleotide sequence ID" value="NZ_QPJK01000001.1"/>
</dbReference>
<reference evidence="2 3" key="1">
    <citation type="submission" date="2018-07" db="EMBL/GenBank/DDBJ databases">
        <title>Genomic Encyclopedia of Type Strains, Phase IV (KMG-IV): sequencing the most valuable type-strain genomes for metagenomic binning, comparative biology and taxonomic classification.</title>
        <authorList>
            <person name="Goeker M."/>
        </authorList>
    </citation>
    <scope>NUCLEOTIDE SEQUENCE [LARGE SCALE GENOMIC DNA]</scope>
    <source>
        <strain evidence="2 3">DSM 21634</strain>
    </source>
</reference>
<sequence length="138" mass="14737">MDPHADTHTAAPAGAPPQPEKMVAVRLELSQAEAEQLRALGGSAWVRARLAQADGKPADASEQSDRDYLVGLARALFPLPVSGSAVRLVDVLRRQGMVEAAVTYDDREDGDGDRAIVIDITSLGRAEIERLRRIALGA</sequence>
<protein>
    <submittedName>
        <fullName evidence="2">Uncharacterized protein</fullName>
    </submittedName>
</protein>